<evidence type="ECO:0000313" key="2">
    <source>
        <dbReference type="EMBL" id="RXF71286.1"/>
    </source>
</evidence>
<gene>
    <name evidence="2" type="ORF">EKH83_06240</name>
    <name evidence="1" type="ORF">F1649_21200</name>
</gene>
<reference evidence="1 4" key="2">
    <citation type="submission" date="2019-09" db="EMBL/GenBank/DDBJ databases">
        <title>Pararcticibacter amylolyticus gen. nov., sp. nov., isolated from a rottenly hemp rope, and reclassification of Pedobacter tournemirensis as Pararcticibacter tournemirensis comb. nov.</title>
        <authorList>
            <person name="Cai Y."/>
        </authorList>
    </citation>
    <scope>NUCLEOTIDE SEQUENCE [LARGE SCALE GENOMIC DNA]</scope>
    <source>
        <strain evidence="1 4">TF5-37.2-LB10</strain>
    </source>
</reference>
<evidence type="ECO:0000313" key="3">
    <source>
        <dbReference type="Proteomes" id="UP000290848"/>
    </source>
</evidence>
<sequence length="75" mass="8613">MDQFDMQLMLPDGSFADYTVKAERNSDEYKVFKDDNLLVAFIAGENGEWDISDNPGNIDSDLESRMKEQLKGFRT</sequence>
<proteinExistence type="predicted"/>
<comment type="caution">
    <text evidence="2">The sequence shown here is derived from an EMBL/GenBank/DDBJ whole genome shotgun (WGS) entry which is preliminary data.</text>
</comment>
<organism evidence="2 3">
    <name type="scientific">Arcticibacter tournemirensis</name>
    <dbReference type="NCBI Taxonomy" id="699437"/>
    <lineage>
        <taxon>Bacteria</taxon>
        <taxon>Pseudomonadati</taxon>
        <taxon>Bacteroidota</taxon>
        <taxon>Sphingobacteriia</taxon>
        <taxon>Sphingobacteriales</taxon>
        <taxon>Sphingobacteriaceae</taxon>
        <taxon>Arcticibacter</taxon>
    </lineage>
</organism>
<protein>
    <submittedName>
        <fullName evidence="2">Uncharacterized protein</fullName>
    </submittedName>
</protein>
<dbReference type="OrthoDB" id="797637at2"/>
<evidence type="ECO:0000313" key="1">
    <source>
        <dbReference type="EMBL" id="KAA8475715.1"/>
    </source>
</evidence>
<name>A0A4Q0MEL0_9SPHI</name>
<dbReference type="RefSeq" id="WP_128768531.1">
    <property type="nucleotide sequence ID" value="NZ_RXOC01000003.1"/>
</dbReference>
<dbReference type="EMBL" id="VWNE01000050">
    <property type="protein sequence ID" value="KAA8475715.1"/>
    <property type="molecule type" value="Genomic_DNA"/>
</dbReference>
<dbReference type="Proteomes" id="UP000322918">
    <property type="component" value="Unassembled WGS sequence"/>
</dbReference>
<evidence type="ECO:0000313" key="4">
    <source>
        <dbReference type="Proteomes" id="UP000322918"/>
    </source>
</evidence>
<dbReference type="EMBL" id="RXOC01000003">
    <property type="protein sequence ID" value="RXF71286.1"/>
    <property type="molecule type" value="Genomic_DNA"/>
</dbReference>
<keyword evidence="4" id="KW-1185">Reference proteome</keyword>
<dbReference type="AlphaFoldDB" id="A0A4Q0MEL0"/>
<dbReference type="Proteomes" id="UP000290848">
    <property type="component" value="Unassembled WGS sequence"/>
</dbReference>
<reference evidence="2 3" key="1">
    <citation type="submission" date="2018-12" db="EMBL/GenBank/DDBJ databases">
        <title>The Draft Genome Sequence of the Soil Bacterium Pedobacter tournemirensis R1.</title>
        <authorList>
            <person name="He J."/>
        </authorList>
    </citation>
    <scope>NUCLEOTIDE SEQUENCE [LARGE SCALE GENOMIC DNA]</scope>
    <source>
        <strain evidence="2 3">R1</strain>
    </source>
</reference>
<accession>A0A4Q0MEL0</accession>